<reference evidence="2" key="1">
    <citation type="submission" date="2023-07" db="EMBL/GenBank/DDBJ databases">
        <title>A chromosome-level genome assembly of Lolium multiflorum.</title>
        <authorList>
            <person name="Chen Y."/>
            <person name="Copetti D."/>
            <person name="Kolliker R."/>
            <person name="Studer B."/>
        </authorList>
    </citation>
    <scope>NUCLEOTIDE SEQUENCE</scope>
    <source>
        <strain evidence="2">02402/16</strain>
        <tissue evidence="2">Leaf</tissue>
    </source>
</reference>
<accession>A0AAD8TKE9</accession>
<name>A0AAD8TKE9_LOLMU</name>
<proteinExistence type="predicted"/>
<dbReference type="PANTHER" id="PTHR34223:SF70">
    <property type="entry name" value="F-BOX DOMAIN-CONTAINING PROTEIN"/>
    <property type="match status" value="1"/>
</dbReference>
<protein>
    <recommendedName>
        <fullName evidence="1">F-box domain-containing protein</fullName>
    </recommendedName>
</protein>
<dbReference type="Gene3D" id="1.20.1280.50">
    <property type="match status" value="1"/>
</dbReference>
<feature type="domain" description="F-box" evidence="1">
    <location>
        <begin position="21"/>
        <end position="89"/>
    </location>
</feature>
<dbReference type="Proteomes" id="UP001231189">
    <property type="component" value="Unassembled WGS sequence"/>
</dbReference>
<dbReference type="Gene3D" id="3.80.10.10">
    <property type="entry name" value="Ribonuclease Inhibitor"/>
    <property type="match status" value="1"/>
</dbReference>
<dbReference type="InterPro" id="IPR036047">
    <property type="entry name" value="F-box-like_dom_sf"/>
</dbReference>
<dbReference type="InterPro" id="IPR053197">
    <property type="entry name" value="F-box_SCFL_complex_component"/>
</dbReference>
<dbReference type="SUPFAM" id="SSF52047">
    <property type="entry name" value="RNI-like"/>
    <property type="match status" value="1"/>
</dbReference>
<comment type="caution">
    <text evidence="2">The sequence shown here is derived from an EMBL/GenBank/DDBJ whole genome shotgun (WGS) entry which is preliminary data.</text>
</comment>
<dbReference type="InterPro" id="IPR001810">
    <property type="entry name" value="F-box_dom"/>
</dbReference>
<dbReference type="PROSITE" id="PS50181">
    <property type="entry name" value="FBOX"/>
    <property type="match status" value="1"/>
</dbReference>
<dbReference type="CDD" id="cd22160">
    <property type="entry name" value="F-box_AtFBL13-like"/>
    <property type="match status" value="1"/>
</dbReference>
<evidence type="ECO:0000313" key="2">
    <source>
        <dbReference type="EMBL" id="KAK1683317.1"/>
    </source>
</evidence>
<dbReference type="SMART" id="SM00256">
    <property type="entry name" value="FBOX"/>
    <property type="match status" value="1"/>
</dbReference>
<dbReference type="EMBL" id="JAUUTY010000002">
    <property type="protein sequence ID" value="KAK1683317.1"/>
    <property type="molecule type" value="Genomic_DNA"/>
</dbReference>
<dbReference type="PANTHER" id="PTHR34223">
    <property type="entry name" value="OS11G0201299 PROTEIN"/>
    <property type="match status" value="1"/>
</dbReference>
<dbReference type="AlphaFoldDB" id="A0AAD8TKE9"/>
<evidence type="ECO:0000313" key="3">
    <source>
        <dbReference type="Proteomes" id="UP001231189"/>
    </source>
</evidence>
<keyword evidence="3" id="KW-1185">Reference proteome</keyword>
<dbReference type="Pfam" id="PF00646">
    <property type="entry name" value="F-box"/>
    <property type="match status" value="1"/>
</dbReference>
<organism evidence="2 3">
    <name type="scientific">Lolium multiflorum</name>
    <name type="common">Italian ryegrass</name>
    <name type="synonym">Lolium perenne subsp. multiflorum</name>
    <dbReference type="NCBI Taxonomy" id="4521"/>
    <lineage>
        <taxon>Eukaryota</taxon>
        <taxon>Viridiplantae</taxon>
        <taxon>Streptophyta</taxon>
        <taxon>Embryophyta</taxon>
        <taxon>Tracheophyta</taxon>
        <taxon>Spermatophyta</taxon>
        <taxon>Magnoliopsida</taxon>
        <taxon>Liliopsida</taxon>
        <taxon>Poales</taxon>
        <taxon>Poaceae</taxon>
        <taxon>BOP clade</taxon>
        <taxon>Pooideae</taxon>
        <taxon>Poodae</taxon>
        <taxon>Poeae</taxon>
        <taxon>Poeae Chloroplast Group 2 (Poeae type)</taxon>
        <taxon>Loliodinae</taxon>
        <taxon>Loliinae</taxon>
        <taxon>Lolium</taxon>
    </lineage>
</organism>
<gene>
    <name evidence="2" type="ORF">QYE76_044165</name>
</gene>
<evidence type="ECO:0000259" key="1">
    <source>
        <dbReference type="PROSITE" id="PS50181"/>
    </source>
</evidence>
<dbReference type="InterPro" id="IPR032675">
    <property type="entry name" value="LRR_dom_sf"/>
</dbReference>
<dbReference type="SUPFAM" id="SSF81383">
    <property type="entry name" value="F-box domain"/>
    <property type="match status" value="1"/>
</dbReference>
<sequence>MLQEPTAKQGCPGGQAIALAGDRLSDLPDDLLHNIMSFLPAPQLVQTSVLSRRWRDLWRSTPCINIDQRDFRITACSGRHEREKKWRKLENFTTNFLLFHNNVAPLDKFRIYTDSTHANALLLRDMDRWLRRGIKYCPQMLEILVSCSRPPILFPHMGASSCRLKRLHLHGLYLDNQFADLLCSGCPVLEDLELRSCNPGFQEFKSRTLKKLVIDCCDNFTGDLVVITVPRVAYLRLGISPGRYSNGILIHESASLVKASIHLLCLGRTFSLNHQRCLLSNLCNVPNLELSGFQTMAILVQESVEYPVFVNLQTLSLEQCFLDKCDLNNKLDALGSFVQNAPCLEKLTLQCCMFEVELAKEGQLVRKNIILQGQDQNTFRCLKLKFIEVVYEEDHDHQLVELLWGIGKRLPDASIKLTNFLWTKIFPKRLTPQTTAALK</sequence>
<dbReference type="InterPro" id="IPR053781">
    <property type="entry name" value="F-box_AtFBL13-like"/>
</dbReference>